<dbReference type="Proteomes" id="UP001379533">
    <property type="component" value="Chromosome"/>
</dbReference>
<dbReference type="RefSeq" id="WP_394846919.1">
    <property type="nucleotide sequence ID" value="NZ_CP089982.1"/>
</dbReference>
<evidence type="ECO:0000256" key="2">
    <source>
        <dbReference type="PROSITE-ProRule" id="PRU00335"/>
    </source>
</evidence>
<dbReference type="EMBL" id="CP089982">
    <property type="protein sequence ID" value="WXA96303.1"/>
    <property type="molecule type" value="Genomic_DNA"/>
</dbReference>
<reference evidence="4 5" key="1">
    <citation type="submission" date="2021-12" db="EMBL/GenBank/DDBJ databases">
        <title>Discovery of the Pendulisporaceae a myxobacterial family with distinct sporulation behavior and unique specialized metabolism.</title>
        <authorList>
            <person name="Garcia R."/>
            <person name="Popoff A."/>
            <person name="Bader C.D."/>
            <person name="Loehr J."/>
            <person name="Walesch S."/>
            <person name="Walt C."/>
            <person name="Boldt J."/>
            <person name="Bunk B."/>
            <person name="Haeckl F.J.F.P.J."/>
            <person name="Gunesch A.P."/>
            <person name="Birkelbach J."/>
            <person name="Nuebel U."/>
            <person name="Pietschmann T."/>
            <person name="Bach T."/>
            <person name="Mueller R."/>
        </authorList>
    </citation>
    <scope>NUCLEOTIDE SEQUENCE [LARGE SCALE GENOMIC DNA]</scope>
    <source>
        <strain evidence="4 5">MSr12523</strain>
    </source>
</reference>
<dbReference type="InterPro" id="IPR050109">
    <property type="entry name" value="HTH-type_TetR-like_transc_reg"/>
</dbReference>
<proteinExistence type="predicted"/>
<evidence type="ECO:0000313" key="4">
    <source>
        <dbReference type="EMBL" id="WXA96303.1"/>
    </source>
</evidence>
<dbReference type="PROSITE" id="PS50977">
    <property type="entry name" value="HTH_TETR_2"/>
    <property type="match status" value="1"/>
</dbReference>
<dbReference type="Pfam" id="PF00440">
    <property type="entry name" value="TetR_N"/>
    <property type="match status" value="1"/>
</dbReference>
<dbReference type="PRINTS" id="PR00455">
    <property type="entry name" value="HTHTETR"/>
</dbReference>
<evidence type="ECO:0000259" key="3">
    <source>
        <dbReference type="PROSITE" id="PS50977"/>
    </source>
</evidence>
<dbReference type="SUPFAM" id="SSF46689">
    <property type="entry name" value="Homeodomain-like"/>
    <property type="match status" value="1"/>
</dbReference>
<name>A0ABZ2KCC2_9BACT</name>
<evidence type="ECO:0000256" key="1">
    <source>
        <dbReference type="ARBA" id="ARBA00023125"/>
    </source>
</evidence>
<dbReference type="Gene3D" id="1.10.10.60">
    <property type="entry name" value="Homeodomain-like"/>
    <property type="match status" value="1"/>
</dbReference>
<evidence type="ECO:0000313" key="5">
    <source>
        <dbReference type="Proteomes" id="UP001379533"/>
    </source>
</evidence>
<feature type="domain" description="HTH tetR-type" evidence="3">
    <location>
        <begin position="24"/>
        <end position="84"/>
    </location>
</feature>
<protein>
    <submittedName>
        <fullName evidence="4">TetR/AcrR family transcriptional regulator</fullName>
    </submittedName>
</protein>
<dbReference type="PANTHER" id="PTHR30055">
    <property type="entry name" value="HTH-TYPE TRANSCRIPTIONAL REGULATOR RUTR"/>
    <property type="match status" value="1"/>
</dbReference>
<keyword evidence="5" id="KW-1185">Reference proteome</keyword>
<accession>A0ABZ2KCC2</accession>
<dbReference type="Gene3D" id="1.10.357.10">
    <property type="entry name" value="Tetracycline Repressor, domain 2"/>
    <property type="match status" value="1"/>
</dbReference>
<dbReference type="InterPro" id="IPR009057">
    <property type="entry name" value="Homeodomain-like_sf"/>
</dbReference>
<dbReference type="PANTHER" id="PTHR30055:SF223">
    <property type="entry name" value="HTH-TYPE TRANSCRIPTIONAL REGULATOR UIDR"/>
    <property type="match status" value="1"/>
</dbReference>
<keyword evidence="1 2" id="KW-0238">DNA-binding</keyword>
<dbReference type="InterPro" id="IPR001647">
    <property type="entry name" value="HTH_TetR"/>
</dbReference>
<gene>
    <name evidence="4" type="ORF">LZC95_05560</name>
</gene>
<organism evidence="4 5">
    <name type="scientific">Pendulispora brunnea</name>
    <dbReference type="NCBI Taxonomy" id="2905690"/>
    <lineage>
        <taxon>Bacteria</taxon>
        <taxon>Pseudomonadati</taxon>
        <taxon>Myxococcota</taxon>
        <taxon>Myxococcia</taxon>
        <taxon>Myxococcales</taxon>
        <taxon>Sorangiineae</taxon>
        <taxon>Pendulisporaceae</taxon>
        <taxon>Pendulispora</taxon>
    </lineage>
</organism>
<sequence>MARPSADRTRAVAARAPGLQLGERQARAMIMQGAATTFAELGLRAASVEDILNAAGVSRRTFYRLYGSKEDVALELYRLGTKFLLDACEMAVREEKDPIRQFERCIDAHLGNARQFGRLVFVLGGEAQRQESPLHARRMQVHDSIVELLRTSTAKANRALEHADPLLFRMLLLSIESIVRILLEEGDEGRNVSDASLARARRVMVRVLTATLDGTGPRVTPMPTVE</sequence>
<feature type="DNA-binding region" description="H-T-H motif" evidence="2">
    <location>
        <begin position="47"/>
        <end position="66"/>
    </location>
</feature>